<accession>A0ABV5IVD9</accession>
<proteinExistence type="inferred from homology"/>
<evidence type="ECO:0000256" key="3">
    <source>
        <dbReference type="ARBA" id="ARBA00022692"/>
    </source>
</evidence>
<organism evidence="9 10">
    <name type="scientific">Nonomuraea spiralis</name>
    <dbReference type="NCBI Taxonomy" id="46182"/>
    <lineage>
        <taxon>Bacteria</taxon>
        <taxon>Bacillati</taxon>
        <taxon>Actinomycetota</taxon>
        <taxon>Actinomycetes</taxon>
        <taxon>Streptosporangiales</taxon>
        <taxon>Streptosporangiaceae</taxon>
        <taxon>Nonomuraea</taxon>
    </lineage>
</organism>
<dbReference type="PANTHER" id="PTHR30572">
    <property type="entry name" value="MEMBRANE COMPONENT OF TRANSPORTER-RELATED"/>
    <property type="match status" value="1"/>
</dbReference>
<keyword evidence="5 7" id="KW-0472">Membrane</keyword>
<name>A0ABV5IVD9_9ACTN</name>
<evidence type="ECO:0000256" key="4">
    <source>
        <dbReference type="ARBA" id="ARBA00022989"/>
    </source>
</evidence>
<evidence type="ECO:0000256" key="2">
    <source>
        <dbReference type="ARBA" id="ARBA00022475"/>
    </source>
</evidence>
<reference evidence="9 10" key="1">
    <citation type="submission" date="2024-09" db="EMBL/GenBank/DDBJ databases">
        <authorList>
            <person name="Sun Q."/>
            <person name="Mori K."/>
        </authorList>
    </citation>
    <scope>NUCLEOTIDE SEQUENCE [LARGE SCALE GENOMIC DNA]</scope>
    <source>
        <strain evidence="9 10">CCM 3426</strain>
    </source>
</reference>
<gene>
    <name evidence="9" type="ORF">ACFFV7_45595</name>
</gene>
<dbReference type="Proteomes" id="UP001589647">
    <property type="component" value="Unassembled WGS sequence"/>
</dbReference>
<keyword evidence="3 7" id="KW-0812">Transmembrane</keyword>
<evidence type="ECO:0000256" key="1">
    <source>
        <dbReference type="ARBA" id="ARBA00004651"/>
    </source>
</evidence>
<evidence type="ECO:0000256" key="7">
    <source>
        <dbReference type="SAM" id="Phobius"/>
    </source>
</evidence>
<comment type="similarity">
    <text evidence="6">Belongs to the ABC-4 integral membrane protein family.</text>
</comment>
<protein>
    <submittedName>
        <fullName evidence="9">FtsX-like permease family protein</fullName>
    </submittedName>
</protein>
<feature type="transmembrane region" description="Helical" evidence="7">
    <location>
        <begin position="136"/>
        <end position="156"/>
    </location>
</feature>
<dbReference type="PANTHER" id="PTHR30572:SF4">
    <property type="entry name" value="ABC TRANSPORTER PERMEASE YTRF"/>
    <property type="match status" value="1"/>
</dbReference>
<comment type="caution">
    <text evidence="9">The sequence shown here is derived from an EMBL/GenBank/DDBJ whole genome shotgun (WGS) entry which is preliminary data.</text>
</comment>
<evidence type="ECO:0000313" key="9">
    <source>
        <dbReference type="EMBL" id="MFB9208524.1"/>
    </source>
</evidence>
<evidence type="ECO:0000256" key="5">
    <source>
        <dbReference type="ARBA" id="ARBA00023136"/>
    </source>
</evidence>
<dbReference type="RefSeq" id="WP_229823965.1">
    <property type="nucleotide sequence ID" value="NZ_BMRC01000005.1"/>
</dbReference>
<dbReference type="EMBL" id="JBHMEI010000078">
    <property type="protein sequence ID" value="MFB9208524.1"/>
    <property type="molecule type" value="Genomic_DNA"/>
</dbReference>
<evidence type="ECO:0000256" key="6">
    <source>
        <dbReference type="ARBA" id="ARBA00038076"/>
    </source>
</evidence>
<keyword evidence="2" id="KW-1003">Cell membrane</keyword>
<comment type="subcellular location">
    <subcellularLocation>
        <location evidence="1">Cell membrane</location>
        <topology evidence="1">Multi-pass membrane protein</topology>
    </subcellularLocation>
</comment>
<evidence type="ECO:0000313" key="10">
    <source>
        <dbReference type="Proteomes" id="UP001589647"/>
    </source>
</evidence>
<keyword evidence="10" id="KW-1185">Reference proteome</keyword>
<feature type="transmembrane region" description="Helical" evidence="7">
    <location>
        <begin position="176"/>
        <end position="196"/>
    </location>
</feature>
<dbReference type="InterPro" id="IPR003838">
    <property type="entry name" value="ABC3_permease_C"/>
</dbReference>
<evidence type="ECO:0000259" key="8">
    <source>
        <dbReference type="Pfam" id="PF02687"/>
    </source>
</evidence>
<sequence length="213" mass="22414">MPSRSKKITSVIGRSSQWRGGQFDDDPEPALGARAVARVAGLDRAIPVVTAKGVERVARDGGAFAQVELGKIRIDSGAFGKNLALRPGDRVTVRVGERRTQLPLGLSVLERAREHAMLRALGLTRGQLRRLLATEAVLLSVVATALGTVIGLGFAWVGYETLVTRALSEATMRIPWTSLGLVVLAAALAGLLAAVLPARRAARVTPAAGLSLD</sequence>
<feature type="domain" description="ABC3 transporter permease C-terminal" evidence="8">
    <location>
        <begin position="106"/>
        <end position="206"/>
    </location>
</feature>
<dbReference type="InterPro" id="IPR050250">
    <property type="entry name" value="Macrolide_Exporter_MacB"/>
</dbReference>
<keyword evidence="4 7" id="KW-1133">Transmembrane helix</keyword>
<dbReference type="Pfam" id="PF02687">
    <property type="entry name" value="FtsX"/>
    <property type="match status" value="1"/>
</dbReference>